<protein>
    <recommendedName>
        <fullName evidence="16">Methionine-R-sulfoxide reductase B1</fullName>
        <ecNumber evidence="6">1.8.4.12</ecNumber>
        <ecNumber evidence="5">1.8.4.14</ecNumber>
    </recommendedName>
    <alternativeName>
        <fullName evidence="17">Selenoprotein X</fullName>
    </alternativeName>
</protein>
<comment type="cofactor">
    <cofactor evidence="1">
        <name>Zn(2+)</name>
        <dbReference type="ChEBI" id="CHEBI:29105"/>
    </cofactor>
</comment>
<evidence type="ECO:0000256" key="5">
    <source>
        <dbReference type="ARBA" id="ARBA00012498"/>
    </source>
</evidence>
<keyword evidence="10" id="KW-0862">Zinc</keyword>
<keyword evidence="9" id="KW-0479">Metal-binding</keyword>
<dbReference type="EC" id="1.8.4.14" evidence="5"/>
<dbReference type="InterPro" id="IPR011057">
    <property type="entry name" value="Mss4-like_sf"/>
</dbReference>
<evidence type="ECO:0000256" key="16">
    <source>
        <dbReference type="ARBA" id="ARBA00040935"/>
    </source>
</evidence>
<dbReference type="EMBL" id="AACZ04061589">
    <property type="status" value="NOT_ANNOTATED_CDS"/>
    <property type="molecule type" value="Genomic_DNA"/>
</dbReference>
<keyword evidence="24" id="KW-1185">Reference proteome</keyword>
<dbReference type="GO" id="GO:0033743">
    <property type="term" value="F:peptide-methionine (R)-S-oxide reductase activity"/>
    <property type="evidence" value="ECO:0007669"/>
    <property type="project" value="UniProtKB-EC"/>
</dbReference>
<dbReference type="GO" id="GO:0005634">
    <property type="term" value="C:nucleus"/>
    <property type="evidence" value="ECO:0007669"/>
    <property type="project" value="UniProtKB-SubCell"/>
</dbReference>
<keyword evidence="14" id="KW-0206">Cytoskeleton</keyword>
<dbReference type="InParanoid" id="A0A2I3RVB9"/>
<evidence type="ECO:0000256" key="7">
    <source>
        <dbReference type="ARBA" id="ARBA00022490"/>
    </source>
</evidence>
<reference evidence="23" key="3">
    <citation type="submission" date="2025-09" db="UniProtKB">
        <authorList>
            <consortium name="Ensembl"/>
        </authorList>
    </citation>
    <scope>IDENTIFICATION</scope>
</reference>
<sequence length="226" mass="24441">MSFCSFFGGEVFQNHFEPGVYVCAKCGYELFSSCSKYAHSSPWPAFTETIHADSVAKRPEHNRPEALKVRGHRGGGGMGAATESREPVPPSSLCLPHSSRGLEASIPGLLPLPGSCHPRLSGEPGLLVQMWETGQVSCTGSRTKVNLLCQRSAWEMGVWEETPSASPSKGLHCGCFAARSSPSCLVIFPGVLWQVWQWVGPRVPERRPQAGAVPILNIQQLAEVCP</sequence>
<evidence type="ECO:0000256" key="15">
    <source>
        <dbReference type="ARBA" id="ARBA00023242"/>
    </source>
</evidence>
<evidence type="ECO:0000256" key="6">
    <source>
        <dbReference type="ARBA" id="ARBA00012499"/>
    </source>
</evidence>
<evidence type="ECO:0000256" key="8">
    <source>
        <dbReference type="ARBA" id="ARBA00022588"/>
    </source>
</evidence>
<comment type="similarity">
    <text evidence="4">Belongs to the MsrB Met sulfoxide reductase family.</text>
</comment>
<evidence type="ECO:0000256" key="18">
    <source>
        <dbReference type="ARBA" id="ARBA00046083"/>
    </source>
</evidence>
<keyword evidence="11" id="KW-0391">Immunity</keyword>
<evidence type="ECO:0000256" key="3">
    <source>
        <dbReference type="ARBA" id="ARBA00004245"/>
    </source>
</evidence>
<evidence type="ECO:0000256" key="17">
    <source>
        <dbReference type="ARBA" id="ARBA00042752"/>
    </source>
</evidence>
<dbReference type="GeneTree" id="ENSGT00510000047678"/>
<evidence type="ECO:0000256" key="1">
    <source>
        <dbReference type="ARBA" id="ARBA00001947"/>
    </source>
</evidence>
<evidence type="ECO:0000256" key="21">
    <source>
        <dbReference type="SAM" id="MobiDB-lite"/>
    </source>
</evidence>
<gene>
    <name evidence="23" type="primary">MSRB1</name>
</gene>
<dbReference type="Bgee" id="ENSPTRG00000024355">
    <property type="expression patterns" value="Expressed in liver and 20 other cell types or tissues"/>
</dbReference>
<proteinExistence type="inferred from homology"/>
<comment type="function">
    <text evidence="18">Methionine-sulfoxide reductase that specifically reduces methionine (R)-sulfoxide back to methionine. While in many cases, methionine oxidation is the result of random oxidation following oxidative stress, methionine oxidation is also a post-translational modification that takes place on specific residue. Acts as a regulator of actin assembly by reducing methionine (R)-sulfoxide mediated by MICALs (MICAL1, MICAL2 or MICAL3) on actin, thereby promoting filament repolymerization. Plays a role in innate immunity by reducing oxidized actin, leading to actin repolymerization in macrophages.</text>
</comment>
<evidence type="ECO:0000313" key="23">
    <source>
        <dbReference type="Ensembl" id="ENSPTRP00000068633.1"/>
    </source>
</evidence>
<dbReference type="Pfam" id="PF01641">
    <property type="entry name" value="SelR"/>
    <property type="match status" value="1"/>
</dbReference>
<evidence type="ECO:0000256" key="12">
    <source>
        <dbReference type="ARBA" id="ARBA00022933"/>
    </source>
</evidence>
<dbReference type="SUPFAM" id="SSF51316">
    <property type="entry name" value="Mss4-like"/>
    <property type="match status" value="1"/>
</dbReference>
<dbReference type="GO" id="GO:0005856">
    <property type="term" value="C:cytoskeleton"/>
    <property type="evidence" value="ECO:0007669"/>
    <property type="project" value="UniProtKB-SubCell"/>
</dbReference>
<keyword evidence="8" id="KW-0399">Innate immunity</keyword>
<keyword evidence="15" id="KW-0539">Nucleus</keyword>
<dbReference type="InterPro" id="IPR002579">
    <property type="entry name" value="Met_Sox_Rdtase_MsrB_dom"/>
</dbReference>
<evidence type="ECO:0000256" key="14">
    <source>
        <dbReference type="ARBA" id="ARBA00023212"/>
    </source>
</evidence>
<dbReference type="PROSITE" id="PS51790">
    <property type="entry name" value="MSRB"/>
    <property type="match status" value="1"/>
</dbReference>
<dbReference type="GO" id="GO:0045087">
    <property type="term" value="P:innate immune response"/>
    <property type="evidence" value="ECO:0007669"/>
    <property type="project" value="UniProtKB-KW"/>
</dbReference>
<dbReference type="InterPro" id="IPR052150">
    <property type="entry name" value="MsrB_Met_sulfoxide_reductase"/>
</dbReference>
<dbReference type="AlphaFoldDB" id="A0A2I3RVB9"/>
<comment type="catalytic activity">
    <reaction evidence="20">
        <text>[thioredoxin]-disulfide + L-methionine + H2O = L-methionine (R)-S-oxide + [thioredoxin]-dithiol</text>
        <dbReference type="Rhea" id="RHEA:21260"/>
        <dbReference type="Rhea" id="RHEA-COMP:10698"/>
        <dbReference type="Rhea" id="RHEA-COMP:10700"/>
        <dbReference type="ChEBI" id="CHEBI:15377"/>
        <dbReference type="ChEBI" id="CHEBI:29950"/>
        <dbReference type="ChEBI" id="CHEBI:50058"/>
        <dbReference type="ChEBI" id="CHEBI:57844"/>
        <dbReference type="ChEBI" id="CHEBI:58773"/>
        <dbReference type="EC" id="1.8.4.14"/>
    </reaction>
</comment>
<evidence type="ECO:0000256" key="20">
    <source>
        <dbReference type="ARBA" id="ARBA00049261"/>
    </source>
</evidence>
<feature type="region of interest" description="Disordered" evidence="21">
    <location>
        <begin position="67"/>
        <end position="90"/>
    </location>
</feature>
<dbReference type="EC" id="1.8.4.12" evidence="6"/>
<dbReference type="Proteomes" id="UP000002277">
    <property type="component" value="Chromosome 16"/>
</dbReference>
<accession>A0A2J8INS3</accession>
<evidence type="ECO:0000256" key="13">
    <source>
        <dbReference type="ARBA" id="ARBA00023002"/>
    </source>
</evidence>
<organism evidence="23 24">
    <name type="scientific">Pan troglodytes</name>
    <name type="common">Chimpanzee</name>
    <dbReference type="NCBI Taxonomy" id="9598"/>
    <lineage>
        <taxon>Eukaryota</taxon>
        <taxon>Metazoa</taxon>
        <taxon>Chordata</taxon>
        <taxon>Craniata</taxon>
        <taxon>Vertebrata</taxon>
        <taxon>Euteleostomi</taxon>
        <taxon>Mammalia</taxon>
        <taxon>Eutheria</taxon>
        <taxon>Euarchontoglires</taxon>
        <taxon>Primates</taxon>
        <taxon>Haplorrhini</taxon>
        <taxon>Catarrhini</taxon>
        <taxon>Hominidae</taxon>
        <taxon>Pan</taxon>
    </lineage>
</organism>
<dbReference type="GO" id="GO:0033745">
    <property type="term" value="F:L-methionine-(R)-S-oxide reductase activity"/>
    <property type="evidence" value="ECO:0007669"/>
    <property type="project" value="UniProtKB-EC"/>
</dbReference>
<evidence type="ECO:0000256" key="2">
    <source>
        <dbReference type="ARBA" id="ARBA00004123"/>
    </source>
</evidence>
<keyword evidence="12" id="KW-0712">Selenocysteine</keyword>
<evidence type="ECO:0000256" key="9">
    <source>
        <dbReference type="ARBA" id="ARBA00022723"/>
    </source>
</evidence>
<evidence type="ECO:0000256" key="4">
    <source>
        <dbReference type="ARBA" id="ARBA00007174"/>
    </source>
</evidence>
<accession>A0A2I3RVB9</accession>
<comment type="catalytic activity">
    <reaction evidence="19">
        <text>L-methionyl-[protein] + [thioredoxin]-disulfide + H2O = L-methionyl-(R)-S-oxide-[protein] + [thioredoxin]-dithiol</text>
        <dbReference type="Rhea" id="RHEA:24164"/>
        <dbReference type="Rhea" id="RHEA-COMP:10698"/>
        <dbReference type="Rhea" id="RHEA-COMP:10700"/>
        <dbReference type="Rhea" id="RHEA-COMP:12313"/>
        <dbReference type="Rhea" id="RHEA-COMP:12314"/>
        <dbReference type="ChEBI" id="CHEBI:15377"/>
        <dbReference type="ChEBI" id="CHEBI:16044"/>
        <dbReference type="ChEBI" id="CHEBI:29950"/>
        <dbReference type="ChEBI" id="CHEBI:45764"/>
        <dbReference type="ChEBI" id="CHEBI:50058"/>
        <dbReference type="EC" id="1.8.4.12"/>
    </reaction>
</comment>
<dbReference type="STRING" id="9598.ENSPTRP00000068633"/>
<evidence type="ECO:0000256" key="11">
    <source>
        <dbReference type="ARBA" id="ARBA00022859"/>
    </source>
</evidence>
<reference evidence="23" key="2">
    <citation type="submission" date="2025-08" db="UniProtKB">
        <authorList>
            <consortium name="Ensembl"/>
        </authorList>
    </citation>
    <scope>IDENTIFICATION</scope>
</reference>
<evidence type="ECO:0000256" key="19">
    <source>
        <dbReference type="ARBA" id="ARBA00048488"/>
    </source>
</evidence>
<name>A0A2I3RVB9_PANTR</name>
<comment type="subcellular location">
    <subcellularLocation>
        <location evidence="3">Cytoplasm</location>
        <location evidence="3">Cytoskeleton</location>
    </subcellularLocation>
    <subcellularLocation>
        <location evidence="2">Nucleus</location>
    </subcellularLocation>
</comment>
<dbReference type="Ensembl" id="ENSPTRT00000094953.1">
    <property type="protein sequence ID" value="ENSPTRP00000068633.1"/>
    <property type="gene ID" value="ENSPTRG00000024355.5"/>
</dbReference>
<dbReference type="Gene3D" id="2.170.150.20">
    <property type="entry name" value="Peptide methionine sulfoxide reductase"/>
    <property type="match status" value="1"/>
</dbReference>
<keyword evidence="7" id="KW-0963">Cytoplasm</keyword>
<evidence type="ECO:0000259" key="22">
    <source>
        <dbReference type="PROSITE" id="PS51790"/>
    </source>
</evidence>
<dbReference type="GO" id="GO:0046872">
    <property type="term" value="F:metal ion binding"/>
    <property type="evidence" value="ECO:0007669"/>
    <property type="project" value="UniProtKB-KW"/>
</dbReference>
<dbReference type="PANTHER" id="PTHR46755">
    <property type="entry name" value="METHIONINE-R-SULFOXIDE REDUCTASE B1"/>
    <property type="match status" value="1"/>
</dbReference>
<evidence type="ECO:0000313" key="24">
    <source>
        <dbReference type="Proteomes" id="UP000002277"/>
    </source>
</evidence>
<feature type="domain" description="MsrB" evidence="22">
    <location>
        <begin position="1"/>
        <end position="105"/>
    </location>
</feature>
<dbReference type="PANTHER" id="PTHR46755:SF5">
    <property type="entry name" value="METHIONINE-R-SULFOXIDE REDUCTASE B1"/>
    <property type="match status" value="1"/>
</dbReference>
<evidence type="ECO:0000256" key="10">
    <source>
        <dbReference type="ARBA" id="ARBA00022833"/>
    </source>
</evidence>
<reference evidence="23 24" key="1">
    <citation type="journal article" date="2005" name="Nature">
        <title>Initial sequence of the chimpanzee genome and comparison with the human genome.</title>
        <authorList>
            <consortium name="Chimpanzee sequencing and analysis consortium"/>
        </authorList>
    </citation>
    <scope>NUCLEOTIDE SEQUENCE [LARGE SCALE GENOMIC DNA]</scope>
</reference>
<keyword evidence="13" id="KW-0560">Oxidoreductase</keyword>